<organism evidence="1 2">
    <name type="scientific">Irpex rosettiformis</name>
    <dbReference type="NCBI Taxonomy" id="378272"/>
    <lineage>
        <taxon>Eukaryota</taxon>
        <taxon>Fungi</taxon>
        <taxon>Dikarya</taxon>
        <taxon>Basidiomycota</taxon>
        <taxon>Agaricomycotina</taxon>
        <taxon>Agaricomycetes</taxon>
        <taxon>Polyporales</taxon>
        <taxon>Irpicaceae</taxon>
        <taxon>Irpex</taxon>
    </lineage>
</organism>
<evidence type="ECO:0000313" key="1">
    <source>
        <dbReference type="EMBL" id="KAI0095086.1"/>
    </source>
</evidence>
<dbReference type="Proteomes" id="UP001055072">
    <property type="component" value="Unassembled WGS sequence"/>
</dbReference>
<dbReference type="EMBL" id="MU274900">
    <property type="protein sequence ID" value="KAI0095086.1"/>
    <property type="molecule type" value="Genomic_DNA"/>
</dbReference>
<name>A0ACB8UL66_9APHY</name>
<sequence>MSAVRLPVEVFIEILSYIPTSKEKPSEPTLVSCLQANSVIRVAASASRVWEKPYRVRYTHSDYEREEKRRERFGGDWRLMYLERRRIDQQALSLLADIRGQRSGRHDRARTFTQELSFDVWDALKEESEIPIPQWFQEGIEPEQNPAREALPRRFWAKTVMGIITRYKVLKTWAQLLDDPFALTFEQALAGLSAFFDTSIQEVTAQLEDICTTCRRRLAADNTVLDPSEPGYDFWHLCEKIREVIQQLGFRLAEGPYFYALMNQFPHAFLQAGYHETIPMSLVYVFVAVARRLGIDATPANFPGVVQAHIRPPDPSEQPRLLDMRTTEPPMPIPDEVTLQDLPDVPPQADALTGPASASAMISRASNNIIMFMRYERTHGENIPMQWSLEAHEAAFYATSCWVVMESQADQLIPCPPESKPLDVVAVVLDAVCPALDEIPRNVVSTYCYRMLEVDEEKAKDVAYRSMFPEVKHFVGLLFKHKRYNYAACIFGWDPVCKQSRAWIAEMNVESLPNGRNQPFYHVFATDGHPRYVAQDNIVPAAPSKAIVPWLHKCRSAFGRYFVDVDMDEATGLGRLIPSEELRGAYPEDEQYGANWTHGWVE</sequence>
<keyword evidence="2" id="KW-1185">Reference proteome</keyword>
<protein>
    <submittedName>
        <fullName evidence="1">Uncharacterized protein</fullName>
    </submittedName>
</protein>
<gene>
    <name evidence="1" type="ORF">BDY19DRAFT_65140</name>
</gene>
<evidence type="ECO:0000313" key="2">
    <source>
        <dbReference type="Proteomes" id="UP001055072"/>
    </source>
</evidence>
<reference evidence="1" key="1">
    <citation type="journal article" date="2021" name="Environ. Microbiol.">
        <title>Gene family expansions and transcriptome signatures uncover fungal adaptations to wood decay.</title>
        <authorList>
            <person name="Hage H."/>
            <person name="Miyauchi S."/>
            <person name="Viragh M."/>
            <person name="Drula E."/>
            <person name="Min B."/>
            <person name="Chaduli D."/>
            <person name="Navarro D."/>
            <person name="Favel A."/>
            <person name="Norest M."/>
            <person name="Lesage-Meessen L."/>
            <person name="Balint B."/>
            <person name="Merenyi Z."/>
            <person name="de Eugenio L."/>
            <person name="Morin E."/>
            <person name="Martinez A.T."/>
            <person name="Baldrian P."/>
            <person name="Stursova M."/>
            <person name="Martinez M.J."/>
            <person name="Novotny C."/>
            <person name="Magnuson J.K."/>
            <person name="Spatafora J.W."/>
            <person name="Maurice S."/>
            <person name="Pangilinan J."/>
            <person name="Andreopoulos W."/>
            <person name="LaButti K."/>
            <person name="Hundley H."/>
            <person name="Na H."/>
            <person name="Kuo A."/>
            <person name="Barry K."/>
            <person name="Lipzen A."/>
            <person name="Henrissat B."/>
            <person name="Riley R."/>
            <person name="Ahrendt S."/>
            <person name="Nagy L.G."/>
            <person name="Grigoriev I.V."/>
            <person name="Martin F."/>
            <person name="Rosso M.N."/>
        </authorList>
    </citation>
    <scope>NUCLEOTIDE SEQUENCE</scope>
    <source>
        <strain evidence="1">CBS 384.51</strain>
    </source>
</reference>
<accession>A0ACB8UL66</accession>
<comment type="caution">
    <text evidence="1">The sequence shown here is derived from an EMBL/GenBank/DDBJ whole genome shotgun (WGS) entry which is preliminary data.</text>
</comment>
<proteinExistence type="predicted"/>